<comment type="caution">
    <text evidence="7">The sequence shown here is derived from an EMBL/GenBank/DDBJ whole genome shotgun (WGS) entry which is preliminary data.</text>
</comment>
<name>A0A427XWF8_9TREE</name>
<evidence type="ECO:0000256" key="6">
    <source>
        <dbReference type="ARBA" id="ARBA00023242"/>
    </source>
</evidence>
<keyword evidence="8" id="KW-1185">Reference proteome</keyword>
<dbReference type="PANTHER" id="PTHR46239:SF1">
    <property type="entry name" value="DNA REPAIR PROTEIN RAD51 HOMOLOG 3"/>
    <property type="match status" value="1"/>
</dbReference>
<dbReference type="GO" id="GO:0000707">
    <property type="term" value="P:meiotic DNA recombinase assembly"/>
    <property type="evidence" value="ECO:0007669"/>
    <property type="project" value="TreeGrafter"/>
</dbReference>
<dbReference type="InterPro" id="IPR027417">
    <property type="entry name" value="P-loop_NTPase"/>
</dbReference>
<dbReference type="AlphaFoldDB" id="A0A427XWF8"/>
<keyword evidence="6" id="KW-0539">Nucleus</keyword>
<dbReference type="PANTHER" id="PTHR46239">
    <property type="entry name" value="DNA REPAIR PROTEIN RAD51 HOMOLOG 3 RAD51C"/>
    <property type="match status" value="1"/>
</dbReference>
<comment type="subcellular location">
    <subcellularLocation>
        <location evidence="1">Nucleus</location>
    </subcellularLocation>
</comment>
<evidence type="ECO:0000256" key="5">
    <source>
        <dbReference type="ARBA" id="ARBA00023204"/>
    </source>
</evidence>
<dbReference type="GO" id="GO:0033063">
    <property type="term" value="C:Rad51B-Rad51C-Rad51D-XRCC2 complex"/>
    <property type="evidence" value="ECO:0007669"/>
    <property type="project" value="TreeGrafter"/>
</dbReference>
<dbReference type="GeneID" id="39591301"/>
<organism evidence="7 8">
    <name type="scientific">Apiotrichum porosum</name>
    <dbReference type="NCBI Taxonomy" id="105984"/>
    <lineage>
        <taxon>Eukaryota</taxon>
        <taxon>Fungi</taxon>
        <taxon>Dikarya</taxon>
        <taxon>Basidiomycota</taxon>
        <taxon>Agaricomycotina</taxon>
        <taxon>Tremellomycetes</taxon>
        <taxon>Trichosporonales</taxon>
        <taxon>Trichosporonaceae</taxon>
        <taxon>Apiotrichum</taxon>
    </lineage>
</organism>
<dbReference type="OrthoDB" id="5957327at2759"/>
<dbReference type="InterPro" id="IPR052093">
    <property type="entry name" value="HR_Repair_Mediator"/>
</dbReference>
<sequence>MARPIADLSLPHFLKVALAENGYKSVEDLATVSPGDLAIELSIGQPQAEDIVRQAHTFQAGPSHLGMQNQLPHTSTASALLHASARTRFSTLSTSIDDLIAHFATVPRSEHATRYNLKGKERTLDVNVGAITPGLVFDLSGPPGSGKTCVSIGVALSARLGDGAEDGGDAAPEVLLIDTEGSITVGRVRAAVEALVEGTSRSVDSVLEGIHLIRVATQVQMVAFLNTVDEWLEAHPKVKLFILDTLSYHFRQPDLDNALRKRLLELVKQAVGKAATVRGCAVIITTQLATKMFTAENKPANFDTGGDRAVLMRQLGDAWTTERTIRIALFRGAGNDELRYAHASTNSTTSSNPALGDVPWASFDIDSFGLPCDVPPPPDDEQLAAQVAAGAA</sequence>
<reference evidence="7 8" key="1">
    <citation type="submission" date="2018-11" db="EMBL/GenBank/DDBJ databases">
        <title>Genome sequence of Apiotrichum porosum DSM 27194.</title>
        <authorList>
            <person name="Aliyu H."/>
            <person name="Gorte O."/>
            <person name="Ochsenreither K."/>
        </authorList>
    </citation>
    <scope>NUCLEOTIDE SEQUENCE [LARGE SCALE GENOMIC DNA]</scope>
    <source>
        <strain evidence="7 8">DSM 27194</strain>
    </source>
</reference>
<evidence type="ECO:0000256" key="2">
    <source>
        <dbReference type="ARBA" id="ARBA00022741"/>
    </source>
</evidence>
<gene>
    <name evidence="7" type="ORF">EHS24_006758</name>
</gene>
<dbReference type="EMBL" id="RSCE01000004">
    <property type="protein sequence ID" value="RSH83101.1"/>
    <property type="molecule type" value="Genomic_DNA"/>
</dbReference>
<accession>A0A427XWF8</accession>
<dbReference type="GO" id="GO:0005657">
    <property type="term" value="C:replication fork"/>
    <property type="evidence" value="ECO:0007669"/>
    <property type="project" value="TreeGrafter"/>
</dbReference>
<dbReference type="RefSeq" id="XP_028477053.1">
    <property type="nucleotide sequence ID" value="XM_028622161.1"/>
</dbReference>
<protein>
    <submittedName>
        <fullName evidence="7">Uncharacterized protein</fullName>
    </submittedName>
</protein>
<keyword evidence="2" id="KW-0547">Nucleotide-binding</keyword>
<dbReference type="Proteomes" id="UP000279236">
    <property type="component" value="Unassembled WGS sequence"/>
</dbReference>
<dbReference type="GO" id="GO:0000400">
    <property type="term" value="F:four-way junction DNA binding"/>
    <property type="evidence" value="ECO:0007669"/>
    <property type="project" value="TreeGrafter"/>
</dbReference>
<evidence type="ECO:0000256" key="1">
    <source>
        <dbReference type="ARBA" id="ARBA00004123"/>
    </source>
</evidence>
<evidence type="ECO:0000256" key="4">
    <source>
        <dbReference type="ARBA" id="ARBA00022840"/>
    </source>
</evidence>
<dbReference type="STRING" id="105984.A0A427XWF8"/>
<dbReference type="GO" id="GO:0033065">
    <property type="term" value="C:Rad51C-XRCC3 complex"/>
    <property type="evidence" value="ECO:0007669"/>
    <property type="project" value="TreeGrafter"/>
</dbReference>
<proteinExistence type="predicted"/>
<evidence type="ECO:0000313" key="8">
    <source>
        <dbReference type="Proteomes" id="UP000279236"/>
    </source>
</evidence>
<dbReference type="GO" id="GO:0007131">
    <property type="term" value="P:reciprocal meiotic recombination"/>
    <property type="evidence" value="ECO:0007669"/>
    <property type="project" value="TreeGrafter"/>
</dbReference>
<dbReference type="GO" id="GO:0008821">
    <property type="term" value="F:crossover junction DNA endonuclease activity"/>
    <property type="evidence" value="ECO:0007669"/>
    <property type="project" value="TreeGrafter"/>
</dbReference>
<dbReference type="SUPFAM" id="SSF52540">
    <property type="entry name" value="P-loop containing nucleoside triphosphate hydrolases"/>
    <property type="match status" value="1"/>
</dbReference>
<evidence type="ECO:0000313" key="7">
    <source>
        <dbReference type="EMBL" id="RSH83101.1"/>
    </source>
</evidence>
<keyword evidence="4" id="KW-0067">ATP-binding</keyword>
<keyword evidence="3" id="KW-0227">DNA damage</keyword>
<evidence type="ECO:0000256" key="3">
    <source>
        <dbReference type="ARBA" id="ARBA00022763"/>
    </source>
</evidence>
<dbReference type="Gene3D" id="1.10.150.20">
    <property type="entry name" value="5' to 3' exonuclease, C-terminal subdomain"/>
    <property type="match status" value="1"/>
</dbReference>
<dbReference type="Gene3D" id="3.40.50.300">
    <property type="entry name" value="P-loop containing nucleotide triphosphate hydrolases"/>
    <property type="match status" value="1"/>
</dbReference>
<dbReference type="GO" id="GO:0005524">
    <property type="term" value="F:ATP binding"/>
    <property type="evidence" value="ECO:0007669"/>
    <property type="project" value="UniProtKB-KW"/>
</dbReference>
<keyword evidence="5" id="KW-0234">DNA repair</keyword>
<dbReference type="Pfam" id="PF13481">
    <property type="entry name" value="AAA_25"/>
    <property type="match status" value="1"/>
</dbReference>